<dbReference type="PANTHER" id="PTHR43549">
    <property type="entry name" value="MULTIDRUG RESISTANCE PROTEIN YPNP-RELATED"/>
    <property type="match status" value="1"/>
</dbReference>
<feature type="transmembrane region" description="Helical" evidence="10">
    <location>
        <begin position="622"/>
        <end position="643"/>
    </location>
</feature>
<dbReference type="GO" id="GO:0005886">
    <property type="term" value="C:plasma membrane"/>
    <property type="evidence" value="ECO:0007669"/>
    <property type="project" value="UniProtKB-SubCell"/>
</dbReference>
<feature type="region of interest" description="Disordered" evidence="9">
    <location>
        <begin position="191"/>
        <end position="249"/>
    </location>
</feature>
<comment type="subcellular location">
    <subcellularLocation>
        <location evidence="1">Cell membrane</location>
        <topology evidence="1">Multi-pass membrane protein</topology>
    </subcellularLocation>
</comment>
<accession>A0A1J7BEW5</accession>
<feature type="compositionally biased region" description="Basic and acidic residues" evidence="9">
    <location>
        <begin position="17"/>
        <end position="29"/>
    </location>
</feature>
<feature type="region of interest" description="Disordered" evidence="9">
    <location>
        <begin position="1"/>
        <end position="178"/>
    </location>
</feature>
<dbReference type="PRINTS" id="PR01806">
    <property type="entry name" value="VIRFACTRMVIN"/>
</dbReference>
<reference evidence="11 12" key="1">
    <citation type="submission" date="2016-10" db="EMBL/GenBank/DDBJ databases">
        <title>Genome sequence of Streptomyces gilvigriseus MUSC 26.</title>
        <authorList>
            <person name="Lee L.-H."/>
            <person name="Ser H.-L."/>
        </authorList>
    </citation>
    <scope>NUCLEOTIDE SEQUENCE [LARGE SCALE GENOMIC DNA]</scope>
    <source>
        <strain evidence="11 12">MUSC 26</strain>
    </source>
</reference>
<evidence type="ECO:0000256" key="4">
    <source>
        <dbReference type="ARBA" id="ARBA00022692"/>
    </source>
</evidence>
<protein>
    <submittedName>
        <fullName evidence="11">Murein biosynthesis integral membrane protein MurJ</fullName>
    </submittedName>
</protein>
<feature type="compositionally biased region" description="Low complexity" evidence="9">
    <location>
        <begin position="1"/>
        <end position="11"/>
    </location>
</feature>
<comment type="caution">
    <text evidence="11">The sequence shown here is derived from an EMBL/GenBank/DDBJ whole genome shotgun (WGS) entry which is preliminary data.</text>
</comment>
<dbReference type="AlphaFoldDB" id="A0A1J7BEW5"/>
<keyword evidence="2" id="KW-0813">Transport</keyword>
<dbReference type="CDD" id="cd13123">
    <property type="entry name" value="MATE_MurJ_like"/>
    <property type="match status" value="1"/>
</dbReference>
<feature type="transmembrane region" description="Helical" evidence="10">
    <location>
        <begin position="415"/>
        <end position="432"/>
    </location>
</feature>
<evidence type="ECO:0000256" key="1">
    <source>
        <dbReference type="ARBA" id="ARBA00004651"/>
    </source>
</evidence>
<dbReference type="Proteomes" id="UP000243342">
    <property type="component" value="Unassembled WGS sequence"/>
</dbReference>
<gene>
    <name evidence="11" type="ORF">BIV57_11950</name>
</gene>
<keyword evidence="8 10" id="KW-0472">Membrane</keyword>
<dbReference type="GO" id="GO:0008360">
    <property type="term" value="P:regulation of cell shape"/>
    <property type="evidence" value="ECO:0007669"/>
    <property type="project" value="UniProtKB-KW"/>
</dbReference>
<proteinExistence type="predicted"/>
<sequence length="793" mass="84865">MNAPYDSEPGSGSPGEGGRRDDAYTRDTYRQYSGYGEDDPYTGVDDLISGAEENEERRRQQQHPLPPQGQQYPQYSQQPPQPPQDPRTPQDPRAPQPPQQPYGGDPAQGQYPQQPYPQQQPQPQQYGGQQQYGQQPQQPYDQQQPQQPGYDAYGAHGAYAAVPPEQGPAPYDPRAGGYTTAQFMAGQFEETAPPYDYDNPPQPGPPLPPVPPAGAPQPYAPHPQQYPQPPQGEQPQPQQGEAAPATGGGRVGGLMRSSAVMASGTLVSRLLGFVRNLVLASAIGINVLGDSYGTANTLPTLLYILIAGGALNAVFVPQLVRSMKNDKDGGEAYANRLLTLVGCILLVLVVIAVAAAPFFVRLVSEPMASNPDNFRVTVAFARYCLPTIFFMGLHVVLGQILNARNRFGAMMWTPVLNNIVIITSCGLFIWVYGPFRSTHFDPATVPDAGVRLLGIGTLLGLVVQALAMIPYVRDAGLRFRPRFDWRGHGLGHAARLARWTFLFVLANQAGLLVTTQLATAAGSAAVHQGFGGAGLAAYQNALQIWQLPQAAITVSIMTAVLPRISRAAVDGDHSAVRDDLSYGLRTSAVAIVPCAFLFLALGPQIGGTLFGIGTGSQSSQSLGIILMAFSLGLIPFSAQYVMLRGFYAYEDTKTPFYNTVWVAACTAALSGIAYLVLPARFAVAGMAAGYGIAYLVGVVVASGRLRRRLGDLDGARIMRTYLRLCGACVPATIVAYLVARLISHLIGASWFASIAGLAVGAAVFLPMFVIGARLLRIEEMNALVATVRGKLGR</sequence>
<organism evidence="11 12">
    <name type="scientific">Mangrovactinospora gilvigrisea</name>
    <dbReference type="NCBI Taxonomy" id="1428644"/>
    <lineage>
        <taxon>Bacteria</taxon>
        <taxon>Bacillati</taxon>
        <taxon>Actinomycetota</taxon>
        <taxon>Actinomycetes</taxon>
        <taxon>Kitasatosporales</taxon>
        <taxon>Streptomycetaceae</taxon>
        <taxon>Mangrovactinospora</taxon>
    </lineage>
</organism>
<dbReference type="NCBIfam" id="TIGR01695">
    <property type="entry name" value="murJ_mviN"/>
    <property type="match status" value="1"/>
</dbReference>
<keyword evidence="5" id="KW-0133">Cell shape</keyword>
<feature type="transmembrane region" description="Helical" evidence="10">
    <location>
        <begin position="380"/>
        <end position="403"/>
    </location>
</feature>
<evidence type="ECO:0000313" key="12">
    <source>
        <dbReference type="Proteomes" id="UP000243342"/>
    </source>
</evidence>
<feature type="transmembrane region" description="Helical" evidence="10">
    <location>
        <begin position="748"/>
        <end position="770"/>
    </location>
</feature>
<evidence type="ECO:0000256" key="8">
    <source>
        <dbReference type="ARBA" id="ARBA00023136"/>
    </source>
</evidence>
<keyword evidence="7 10" id="KW-1133">Transmembrane helix</keyword>
<dbReference type="PANTHER" id="PTHR43549:SF3">
    <property type="entry name" value="MULTIDRUG RESISTANCE PROTEIN YPNP-RELATED"/>
    <property type="match status" value="1"/>
</dbReference>
<feature type="compositionally biased region" description="Pro residues" evidence="9">
    <location>
        <begin position="200"/>
        <end position="232"/>
    </location>
</feature>
<dbReference type="InterPro" id="IPR004268">
    <property type="entry name" value="MurJ"/>
</dbReference>
<feature type="compositionally biased region" description="Low complexity" evidence="9">
    <location>
        <begin position="68"/>
        <end position="78"/>
    </location>
</feature>
<dbReference type="STRING" id="1428644.BIV57_11950"/>
<feature type="transmembrane region" description="Helical" evidence="10">
    <location>
        <begin position="582"/>
        <end position="602"/>
    </location>
</feature>
<feature type="transmembrane region" description="Helical" evidence="10">
    <location>
        <begin position="452"/>
        <end position="472"/>
    </location>
</feature>
<evidence type="ECO:0000256" key="10">
    <source>
        <dbReference type="SAM" id="Phobius"/>
    </source>
</evidence>
<keyword evidence="3" id="KW-1003">Cell membrane</keyword>
<evidence type="ECO:0000256" key="9">
    <source>
        <dbReference type="SAM" id="MobiDB-lite"/>
    </source>
</evidence>
<evidence type="ECO:0000256" key="6">
    <source>
        <dbReference type="ARBA" id="ARBA00022984"/>
    </source>
</evidence>
<evidence type="ECO:0000256" key="7">
    <source>
        <dbReference type="ARBA" id="ARBA00022989"/>
    </source>
</evidence>
<evidence type="ECO:0000256" key="2">
    <source>
        <dbReference type="ARBA" id="ARBA00022448"/>
    </source>
</evidence>
<name>A0A1J7BEW5_9ACTN</name>
<evidence type="ECO:0000313" key="11">
    <source>
        <dbReference type="EMBL" id="OIV37227.1"/>
    </source>
</evidence>
<dbReference type="RefSeq" id="WP_071656779.1">
    <property type="nucleotide sequence ID" value="NZ_MLCF01000059.1"/>
</dbReference>
<feature type="compositionally biased region" description="Low complexity" evidence="9">
    <location>
        <begin position="233"/>
        <end position="245"/>
    </location>
</feature>
<dbReference type="GO" id="GO:0009252">
    <property type="term" value="P:peptidoglycan biosynthetic process"/>
    <property type="evidence" value="ECO:0007669"/>
    <property type="project" value="UniProtKB-KW"/>
</dbReference>
<feature type="transmembrane region" description="Helical" evidence="10">
    <location>
        <begin position="337"/>
        <end position="360"/>
    </location>
</feature>
<dbReference type="EMBL" id="MLCF01000059">
    <property type="protein sequence ID" value="OIV37227.1"/>
    <property type="molecule type" value="Genomic_DNA"/>
</dbReference>
<keyword evidence="4 10" id="KW-0812">Transmembrane</keyword>
<dbReference type="Pfam" id="PF03023">
    <property type="entry name" value="MurJ"/>
    <property type="match status" value="1"/>
</dbReference>
<feature type="transmembrane region" description="Helical" evidence="10">
    <location>
        <begin position="655"/>
        <end position="675"/>
    </location>
</feature>
<feature type="compositionally biased region" description="Low complexity" evidence="9">
    <location>
        <begin position="101"/>
        <end position="113"/>
    </location>
</feature>
<feature type="compositionally biased region" description="Low complexity" evidence="9">
    <location>
        <begin position="121"/>
        <end position="161"/>
    </location>
</feature>
<feature type="transmembrane region" description="Helical" evidence="10">
    <location>
        <begin position="681"/>
        <end position="701"/>
    </location>
</feature>
<keyword evidence="6" id="KW-0573">Peptidoglycan synthesis</keyword>
<feature type="transmembrane region" description="Helical" evidence="10">
    <location>
        <begin position="721"/>
        <end position="742"/>
    </location>
</feature>
<dbReference type="OrthoDB" id="9786339at2"/>
<evidence type="ECO:0000256" key="3">
    <source>
        <dbReference type="ARBA" id="ARBA00022475"/>
    </source>
</evidence>
<dbReference type="InterPro" id="IPR052031">
    <property type="entry name" value="Membrane_Transporter-Flippase"/>
</dbReference>
<keyword evidence="12" id="KW-1185">Reference proteome</keyword>
<feature type="transmembrane region" description="Helical" evidence="10">
    <location>
        <begin position="300"/>
        <end position="316"/>
    </location>
</feature>
<evidence type="ECO:0000256" key="5">
    <source>
        <dbReference type="ARBA" id="ARBA00022960"/>
    </source>
</evidence>